<dbReference type="SMR" id="A2GCI1"/>
<dbReference type="VEuPathDB" id="TrichDB:TVAGG3_0741500"/>
<evidence type="ECO:0000313" key="7">
    <source>
        <dbReference type="Proteomes" id="UP000001542"/>
    </source>
</evidence>
<dbReference type="OrthoDB" id="109543at2759"/>
<dbReference type="KEGG" id="tva:4742775"/>
<evidence type="ECO:0000259" key="5">
    <source>
        <dbReference type="PROSITE" id="PS50030"/>
    </source>
</evidence>
<name>A2GCI1_TRIV3</name>
<dbReference type="Pfam" id="PF00644">
    <property type="entry name" value="PARP"/>
    <property type="match status" value="1"/>
</dbReference>
<dbReference type="SUPFAM" id="SSF56399">
    <property type="entry name" value="ADP-ribosylation"/>
    <property type="match status" value="1"/>
</dbReference>
<dbReference type="SUPFAM" id="SSF46934">
    <property type="entry name" value="UBA-like"/>
    <property type="match status" value="1"/>
</dbReference>
<keyword evidence="4" id="KW-0520">NAD</keyword>
<dbReference type="RefSeq" id="XP_001298064.1">
    <property type="nucleotide sequence ID" value="XM_001298063.1"/>
</dbReference>
<keyword evidence="3" id="KW-0548">Nucleotidyltransferase</keyword>
<dbReference type="InterPro" id="IPR012317">
    <property type="entry name" value="Poly(ADP-ribose)pol_cat_dom"/>
</dbReference>
<evidence type="ECO:0000256" key="4">
    <source>
        <dbReference type="ARBA" id="ARBA00023027"/>
    </source>
</evidence>
<sequence length="556" mass="64357">MIEEVEYYEYEEEVWEEEDDEEVLIVDDSPDTTEFYKYAELNTCIFNYCAIRPYNEIFYSKENDLIIIKLLTNVLPYSLQSILNLGCSPILLEIRIRLSDYDWCKPPKLIKVEHPVYKSHFVGINLVKGLFERFFSQNYKVKEYYRSKPFLLASKSKYDKLIVNEITGLGFTENQANSALEQVNGKLQDAINLLRTGLLPTGYSMKYSSSNPLLSYSDCPILYLVLEIVDIYLDLTDHCCICRKPLIEPTIKPTLCEGEMCRSLFESIGIGTTVLQEIKRDPIVADLLLTMFSTAIGHFLDPAPPKFSIQKMISIFNELPSVDVLRSFNSDQELCQRIGIDAYELIKWILLTNKSHFLALPNELKINEINARFQFLTLISSVQKEEEFKKLKQKYGSIYLWHGSGSDRWYSILRNGLKNCSGTKLMKNGNRHGDGIYFAKHIGISSCYMHQSQNVYKASKLSVNKNFNMIALCEVINDEKYLTEHSNFCHTLTNEKLCIVRFLFINVKTAEFNTLVQKFKRIPALSDVLNYYADEGKRNSDNVRYVSERLDKEIEI</sequence>
<dbReference type="InterPro" id="IPR009060">
    <property type="entry name" value="UBA-like_sf"/>
</dbReference>
<dbReference type="eggNOG" id="ENOG502QPRC">
    <property type="taxonomic scope" value="Eukaryota"/>
</dbReference>
<dbReference type="Gene3D" id="3.90.228.10">
    <property type="match status" value="1"/>
</dbReference>
<evidence type="ECO:0000256" key="2">
    <source>
        <dbReference type="ARBA" id="ARBA00022679"/>
    </source>
</evidence>
<reference evidence="6" key="1">
    <citation type="submission" date="2006-10" db="EMBL/GenBank/DDBJ databases">
        <authorList>
            <person name="Amadeo P."/>
            <person name="Zhao Q."/>
            <person name="Wortman J."/>
            <person name="Fraser-Liggett C."/>
            <person name="Carlton J."/>
        </authorList>
    </citation>
    <scope>NUCLEOTIDE SEQUENCE</scope>
    <source>
        <strain evidence="6">G3</strain>
    </source>
</reference>
<organism evidence="6 7">
    <name type="scientific">Trichomonas vaginalis (strain ATCC PRA-98 / G3)</name>
    <dbReference type="NCBI Taxonomy" id="412133"/>
    <lineage>
        <taxon>Eukaryota</taxon>
        <taxon>Metamonada</taxon>
        <taxon>Parabasalia</taxon>
        <taxon>Trichomonadida</taxon>
        <taxon>Trichomonadidae</taxon>
        <taxon>Trichomonas</taxon>
    </lineage>
</organism>
<dbReference type="Proteomes" id="UP000001542">
    <property type="component" value="Unassembled WGS sequence"/>
</dbReference>
<feature type="domain" description="UBA" evidence="5">
    <location>
        <begin position="157"/>
        <end position="197"/>
    </location>
</feature>
<dbReference type="InterPro" id="IPR015940">
    <property type="entry name" value="UBA"/>
</dbReference>
<gene>
    <name evidence="6" type="ORF">TVAG_246270</name>
</gene>
<keyword evidence="2" id="KW-0808">Transferase</keyword>
<dbReference type="PROSITE" id="PS50030">
    <property type="entry name" value="UBA"/>
    <property type="match status" value="1"/>
</dbReference>
<evidence type="ECO:0000256" key="3">
    <source>
        <dbReference type="ARBA" id="ARBA00022695"/>
    </source>
</evidence>
<dbReference type="EMBL" id="DS115056">
    <property type="protein sequence ID" value="EAX85134.1"/>
    <property type="molecule type" value="Genomic_DNA"/>
</dbReference>
<evidence type="ECO:0000256" key="1">
    <source>
        <dbReference type="ARBA" id="ARBA00022676"/>
    </source>
</evidence>
<dbReference type="SMART" id="SM00165">
    <property type="entry name" value="UBA"/>
    <property type="match status" value="1"/>
</dbReference>
<dbReference type="GO" id="GO:0016779">
    <property type="term" value="F:nucleotidyltransferase activity"/>
    <property type="evidence" value="ECO:0007669"/>
    <property type="project" value="UniProtKB-KW"/>
</dbReference>
<dbReference type="InParanoid" id="A2GCI1"/>
<protein>
    <submittedName>
        <fullName evidence="6">UBA/TS-N domain containing protein</fullName>
    </submittedName>
</protein>
<dbReference type="GO" id="GO:0003950">
    <property type="term" value="F:NAD+ poly-ADP-ribosyltransferase activity"/>
    <property type="evidence" value="ECO:0007669"/>
    <property type="project" value="InterPro"/>
</dbReference>
<evidence type="ECO:0000313" key="6">
    <source>
        <dbReference type="EMBL" id="EAX85134.1"/>
    </source>
</evidence>
<dbReference type="VEuPathDB" id="TrichDB:TVAG_246270"/>
<dbReference type="PANTHER" id="PTHR21328">
    <property type="entry name" value="POLY ADP-RIBOSE POLYMERASE FAMILY, MEMBER PARP"/>
    <property type="match status" value="1"/>
</dbReference>
<dbReference type="STRING" id="5722.A2GCI1"/>
<dbReference type="InterPro" id="IPR051838">
    <property type="entry name" value="ARTD_PARP"/>
</dbReference>
<keyword evidence="7" id="KW-1185">Reference proteome</keyword>
<keyword evidence="1" id="KW-0328">Glycosyltransferase</keyword>
<dbReference type="AlphaFoldDB" id="A2GCI1"/>
<accession>A2GCI1</accession>
<proteinExistence type="predicted"/>
<reference evidence="6" key="2">
    <citation type="journal article" date="2007" name="Science">
        <title>Draft genome sequence of the sexually transmitted pathogen Trichomonas vaginalis.</title>
        <authorList>
            <person name="Carlton J.M."/>
            <person name="Hirt R.P."/>
            <person name="Silva J.C."/>
            <person name="Delcher A.L."/>
            <person name="Schatz M."/>
            <person name="Zhao Q."/>
            <person name="Wortman J.R."/>
            <person name="Bidwell S.L."/>
            <person name="Alsmark U.C.M."/>
            <person name="Besteiro S."/>
            <person name="Sicheritz-Ponten T."/>
            <person name="Noel C.J."/>
            <person name="Dacks J.B."/>
            <person name="Foster P.G."/>
            <person name="Simillion C."/>
            <person name="Van de Peer Y."/>
            <person name="Miranda-Saavedra D."/>
            <person name="Barton G.J."/>
            <person name="Westrop G.D."/>
            <person name="Mueller S."/>
            <person name="Dessi D."/>
            <person name="Fiori P.L."/>
            <person name="Ren Q."/>
            <person name="Paulsen I."/>
            <person name="Zhang H."/>
            <person name="Bastida-Corcuera F.D."/>
            <person name="Simoes-Barbosa A."/>
            <person name="Brown M.T."/>
            <person name="Hayes R.D."/>
            <person name="Mukherjee M."/>
            <person name="Okumura C.Y."/>
            <person name="Schneider R."/>
            <person name="Smith A.J."/>
            <person name="Vanacova S."/>
            <person name="Villalvazo M."/>
            <person name="Haas B.J."/>
            <person name="Pertea M."/>
            <person name="Feldblyum T.V."/>
            <person name="Utterback T.R."/>
            <person name="Shu C.L."/>
            <person name="Osoegawa K."/>
            <person name="de Jong P.J."/>
            <person name="Hrdy I."/>
            <person name="Horvathova L."/>
            <person name="Zubacova Z."/>
            <person name="Dolezal P."/>
            <person name="Malik S.B."/>
            <person name="Logsdon J.M. Jr."/>
            <person name="Henze K."/>
            <person name="Gupta A."/>
            <person name="Wang C.C."/>
            <person name="Dunne R.L."/>
            <person name="Upcroft J.A."/>
            <person name="Upcroft P."/>
            <person name="White O."/>
            <person name="Salzberg S.L."/>
            <person name="Tang P."/>
            <person name="Chiu C.-H."/>
            <person name="Lee Y.-S."/>
            <person name="Embley T.M."/>
            <person name="Coombs G.H."/>
            <person name="Mottram J.C."/>
            <person name="Tachezy J."/>
            <person name="Fraser-Liggett C.M."/>
            <person name="Johnson P.J."/>
        </authorList>
    </citation>
    <scope>NUCLEOTIDE SEQUENCE [LARGE SCALE GENOMIC DNA]</scope>
    <source>
        <strain evidence="6">G3</strain>
    </source>
</reference>
<dbReference type="Gene3D" id="1.10.8.10">
    <property type="entry name" value="DNA helicase RuvA subunit, C-terminal domain"/>
    <property type="match status" value="1"/>
</dbReference>